<evidence type="ECO:0000313" key="8">
    <source>
        <dbReference type="Proteomes" id="UP001600888"/>
    </source>
</evidence>
<keyword evidence="8" id="KW-1185">Reference proteome</keyword>
<name>A0ABR4ESJ9_9PEZI</name>
<organism evidence="7 8">
    <name type="scientific">Diaporthe vaccinii</name>
    <dbReference type="NCBI Taxonomy" id="105482"/>
    <lineage>
        <taxon>Eukaryota</taxon>
        <taxon>Fungi</taxon>
        <taxon>Dikarya</taxon>
        <taxon>Ascomycota</taxon>
        <taxon>Pezizomycotina</taxon>
        <taxon>Sordariomycetes</taxon>
        <taxon>Sordariomycetidae</taxon>
        <taxon>Diaporthales</taxon>
        <taxon>Diaporthaceae</taxon>
        <taxon>Diaporthe</taxon>
        <taxon>Diaporthe eres species complex</taxon>
    </lineage>
</organism>
<evidence type="ECO:0000256" key="3">
    <source>
        <dbReference type="ARBA" id="ARBA00022692"/>
    </source>
</evidence>
<evidence type="ECO:0000256" key="4">
    <source>
        <dbReference type="ARBA" id="ARBA00022989"/>
    </source>
</evidence>
<comment type="subcellular location">
    <subcellularLocation>
        <location evidence="1">Membrane</location>
        <topology evidence="1">Multi-pass membrane protein</topology>
    </subcellularLocation>
</comment>
<gene>
    <name evidence="7" type="ORF">FJTKL_08098</name>
</gene>
<dbReference type="Proteomes" id="UP001600888">
    <property type="component" value="Unassembled WGS sequence"/>
</dbReference>
<comment type="similarity">
    <text evidence="2">Belongs to the ADIPOR family.</text>
</comment>
<comment type="caution">
    <text evidence="7">The sequence shown here is derived from an EMBL/GenBank/DDBJ whole genome shotgun (WGS) entry which is preliminary data.</text>
</comment>
<dbReference type="EMBL" id="JBAWTH010000030">
    <property type="protein sequence ID" value="KAL2285413.1"/>
    <property type="molecule type" value="Genomic_DNA"/>
</dbReference>
<proteinExistence type="inferred from homology"/>
<accession>A0ABR4ESJ9</accession>
<evidence type="ECO:0000256" key="1">
    <source>
        <dbReference type="ARBA" id="ARBA00004141"/>
    </source>
</evidence>
<protein>
    <submittedName>
        <fullName evidence="7">Uncharacterized protein</fullName>
    </submittedName>
</protein>
<evidence type="ECO:0000256" key="6">
    <source>
        <dbReference type="SAM" id="Phobius"/>
    </source>
</evidence>
<dbReference type="InterPro" id="IPR004254">
    <property type="entry name" value="AdipoR/HlyIII-related"/>
</dbReference>
<keyword evidence="5 6" id="KW-0472">Membrane</keyword>
<evidence type="ECO:0000313" key="7">
    <source>
        <dbReference type="EMBL" id="KAL2285413.1"/>
    </source>
</evidence>
<reference evidence="7 8" key="1">
    <citation type="submission" date="2024-03" db="EMBL/GenBank/DDBJ databases">
        <title>A high-quality draft genome sequence of Diaporthe vaccinii, a causative agent of upright dieback and viscid rot disease in cranberry plants.</title>
        <authorList>
            <person name="Sarrasin M."/>
            <person name="Lang B.F."/>
            <person name="Burger G."/>
        </authorList>
    </citation>
    <scope>NUCLEOTIDE SEQUENCE [LARGE SCALE GENOMIC DNA]</scope>
    <source>
        <strain evidence="7 8">IS7</strain>
    </source>
</reference>
<evidence type="ECO:0000256" key="2">
    <source>
        <dbReference type="ARBA" id="ARBA00007018"/>
    </source>
</evidence>
<dbReference type="PANTHER" id="PTHR20855">
    <property type="entry name" value="ADIPOR/PROGESTIN RECEPTOR-RELATED"/>
    <property type="match status" value="1"/>
</dbReference>
<keyword evidence="3 6" id="KW-0812">Transmembrane</keyword>
<dbReference type="PANTHER" id="PTHR20855:SF52">
    <property type="entry name" value="ADIPONECTIN RECEPTOR PROTEIN"/>
    <property type="match status" value="1"/>
</dbReference>
<dbReference type="Pfam" id="PF03006">
    <property type="entry name" value="HlyIII"/>
    <property type="match status" value="1"/>
</dbReference>
<feature type="transmembrane region" description="Helical" evidence="6">
    <location>
        <begin position="87"/>
        <end position="108"/>
    </location>
</feature>
<evidence type="ECO:0000256" key="5">
    <source>
        <dbReference type="ARBA" id="ARBA00023136"/>
    </source>
</evidence>
<sequence>MSRWLHGRGSGGLLTWKDILPWQRDNEFILTGYRQASFSYPKSILSILAVHNESANIWSHLLGALWFLTNTVHFLKQTNSTSFRSQDALFVALYQLCISICFILSTFYHTFSDNSPAIHRFGNELDHLGIVLVMWGTGVSGTHLPSTATRPCVSSTLHSSP</sequence>
<keyword evidence="4 6" id="KW-1133">Transmembrane helix</keyword>